<dbReference type="RefSeq" id="WP_260975279.1">
    <property type="nucleotide sequence ID" value="NZ_JAOANI010000014.1"/>
</dbReference>
<sequence length="169" mass="18839">MPALSSVPEHSFLASCKDSGAFTDCYTITVPGNLGLAEFIEAFYTTRLFKTERWLLAKILACPSSDNQVRDLAYSAANDFSAWRVEQRSDREILLAFGQTRSWLYVEPLSETLKNGETPATRLYFGSAVFPARTSGKFSFLFHALGGFHHIYSRCLLAAAAKRMQVIGH</sequence>
<protein>
    <recommendedName>
        <fullName evidence="3">DUF2867 domain-containing protein</fullName>
    </recommendedName>
</protein>
<comment type="caution">
    <text evidence="1">The sequence shown here is derived from an EMBL/GenBank/DDBJ whole genome shotgun (WGS) entry which is preliminary data.</text>
</comment>
<accession>A0A9X2WDJ6</accession>
<organism evidence="1 2">
    <name type="scientific">Thalassolituus pacificus</name>
    <dbReference type="NCBI Taxonomy" id="2975440"/>
    <lineage>
        <taxon>Bacteria</taxon>
        <taxon>Pseudomonadati</taxon>
        <taxon>Pseudomonadota</taxon>
        <taxon>Gammaproteobacteria</taxon>
        <taxon>Oceanospirillales</taxon>
        <taxon>Oceanospirillaceae</taxon>
        <taxon>Thalassolituus</taxon>
    </lineage>
</organism>
<evidence type="ECO:0000313" key="2">
    <source>
        <dbReference type="Proteomes" id="UP001147830"/>
    </source>
</evidence>
<dbReference type="Proteomes" id="UP001147830">
    <property type="component" value="Unassembled WGS sequence"/>
</dbReference>
<evidence type="ECO:0008006" key="3">
    <source>
        <dbReference type="Google" id="ProtNLM"/>
    </source>
</evidence>
<evidence type="ECO:0000313" key="1">
    <source>
        <dbReference type="EMBL" id="MCT7358358.1"/>
    </source>
</evidence>
<reference evidence="1" key="1">
    <citation type="journal article" date="2022" name="Front. Microbiol.">
        <title>Genome-based taxonomic rearrangement of Oceanobacter-related bacteria including the description of Thalassolituus hydrocarbonoclasticus sp. nov. and Thalassolituus pacificus sp. nov. and emended description of the genus Thalassolituus.</title>
        <authorList>
            <person name="Dong C."/>
            <person name="Wei L."/>
            <person name="Wang J."/>
            <person name="Lai Q."/>
            <person name="Huang Z."/>
            <person name="Shao Z."/>
        </authorList>
    </citation>
    <scope>NUCLEOTIDE SEQUENCE</scope>
    <source>
        <strain evidence="1">59MF3M-4</strain>
    </source>
</reference>
<gene>
    <name evidence="1" type="ORF">NYR02_04900</name>
</gene>
<proteinExistence type="predicted"/>
<dbReference type="EMBL" id="JAOANI010000014">
    <property type="protein sequence ID" value="MCT7358358.1"/>
    <property type="molecule type" value="Genomic_DNA"/>
</dbReference>
<keyword evidence="2" id="KW-1185">Reference proteome</keyword>
<name>A0A9X2WDJ6_9GAMM</name>
<reference evidence="1" key="2">
    <citation type="submission" date="2022-08" db="EMBL/GenBank/DDBJ databases">
        <authorList>
            <person name="Dong C."/>
        </authorList>
    </citation>
    <scope>NUCLEOTIDE SEQUENCE</scope>
    <source>
        <strain evidence="1">59MF3M-4</strain>
    </source>
</reference>
<dbReference type="AlphaFoldDB" id="A0A9X2WDJ6"/>